<dbReference type="InterPro" id="IPR000873">
    <property type="entry name" value="AMP-dep_synth/lig_dom"/>
</dbReference>
<name>A0A5P2CVM3_STRVZ</name>
<dbReference type="NCBIfam" id="NF003417">
    <property type="entry name" value="PRK04813.1"/>
    <property type="match status" value="5"/>
</dbReference>
<comment type="similarity">
    <text evidence="2">Belongs to the ATP-dependent AMP-binding enzyme family.</text>
</comment>
<dbReference type="Gene3D" id="3.40.50.980">
    <property type="match status" value="8"/>
</dbReference>
<dbReference type="GO" id="GO:0044550">
    <property type="term" value="P:secondary metabolite biosynthetic process"/>
    <property type="evidence" value="ECO:0007669"/>
    <property type="project" value="UniProtKB-ARBA"/>
</dbReference>
<evidence type="ECO:0000313" key="9">
    <source>
        <dbReference type="Proteomes" id="UP000325211"/>
    </source>
</evidence>
<dbReference type="GO" id="GO:0008610">
    <property type="term" value="P:lipid biosynthetic process"/>
    <property type="evidence" value="ECO:0007669"/>
    <property type="project" value="UniProtKB-ARBA"/>
</dbReference>
<dbReference type="GO" id="GO:0017000">
    <property type="term" value="P:antibiotic biosynthetic process"/>
    <property type="evidence" value="ECO:0007669"/>
    <property type="project" value="UniProtKB-KW"/>
</dbReference>
<dbReference type="Gene3D" id="1.10.1200.10">
    <property type="entry name" value="ACP-like"/>
    <property type="match status" value="5"/>
</dbReference>
<dbReference type="Gene3D" id="3.30.300.30">
    <property type="match status" value="5"/>
</dbReference>
<dbReference type="InterPro" id="IPR042099">
    <property type="entry name" value="ANL_N_sf"/>
</dbReference>
<dbReference type="InterPro" id="IPR045851">
    <property type="entry name" value="AMP-bd_C_sf"/>
</dbReference>
<dbReference type="InterPro" id="IPR029058">
    <property type="entry name" value="AB_hydrolase_fold"/>
</dbReference>
<dbReference type="InterPro" id="IPR020806">
    <property type="entry name" value="PKS_PP-bd"/>
</dbReference>
<dbReference type="PROSITE" id="PS00455">
    <property type="entry name" value="AMP_BINDING"/>
    <property type="match status" value="5"/>
</dbReference>
<dbReference type="InterPro" id="IPR009081">
    <property type="entry name" value="PP-bd_ACP"/>
</dbReference>
<dbReference type="SUPFAM" id="SSF56801">
    <property type="entry name" value="Acetyl-CoA synthetase-like"/>
    <property type="match status" value="5"/>
</dbReference>
<evidence type="ECO:0000256" key="1">
    <source>
        <dbReference type="ARBA" id="ARBA00001957"/>
    </source>
</evidence>
<evidence type="ECO:0000256" key="5">
    <source>
        <dbReference type="ARBA" id="ARBA00022737"/>
    </source>
</evidence>
<dbReference type="SUPFAM" id="SSF52777">
    <property type="entry name" value="CoA-dependent acyltransferases"/>
    <property type="match status" value="14"/>
</dbReference>
<dbReference type="InterPro" id="IPR010071">
    <property type="entry name" value="AA_adenyl_dom"/>
</dbReference>
<dbReference type="SUPFAM" id="SSF47336">
    <property type="entry name" value="ACP-like"/>
    <property type="match status" value="4"/>
</dbReference>
<gene>
    <name evidence="8" type="ORF">DEJ50_02625</name>
</gene>
<accession>A0A5P2CVM3</accession>
<dbReference type="FunFam" id="3.40.50.980:FF:000001">
    <property type="entry name" value="Non-ribosomal peptide synthetase"/>
    <property type="match status" value="5"/>
</dbReference>
<dbReference type="PROSITE" id="PS00012">
    <property type="entry name" value="PHOSPHOPANTETHEINE"/>
    <property type="match status" value="3"/>
</dbReference>
<evidence type="ECO:0000256" key="3">
    <source>
        <dbReference type="ARBA" id="ARBA00022450"/>
    </source>
</evidence>
<dbReference type="CDD" id="cd17643">
    <property type="entry name" value="A_NRPS_Cytc1-like"/>
    <property type="match status" value="1"/>
</dbReference>
<evidence type="ECO:0000313" key="8">
    <source>
        <dbReference type="EMBL" id="QES46905.1"/>
    </source>
</evidence>
<dbReference type="InterPro" id="IPR023213">
    <property type="entry name" value="CAT-like_dom_sf"/>
</dbReference>
<evidence type="ECO:0000256" key="6">
    <source>
        <dbReference type="ARBA" id="ARBA00023194"/>
    </source>
</evidence>
<dbReference type="CDD" id="cd19543">
    <property type="entry name" value="DCL_NRPS"/>
    <property type="match status" value="2"/>
</dbReference>
<dbReference type="FunFam" id="3.40.50.980:FF:000002">
    <property type="entry name" value="Enterobactin synthetase component F"/>
    <property type="match status" value="1"/>
</dbReference>
<dbReference type="Pfam" id="PF13193">
    <property type="entry name" value="AMP-binding_C"/>
    <property type="match status" value="5"/>
</dbReference>
<dbReference type="Gene3D" id="3.40.50.1820">
    <property type="entry name" value="alpha/beta hydrolase"/>
    <property type="match status" value="1"/>
</dbReference>
<feature type="domain" description="Carrier" evidence="7">
    <location>
        <begin position="2479"/>
        <end position="2555"/>
    </location>
</feature>
<organism evidence="8 9">
    <name type="scientific">Streptomyces venezuelae</name>
    <dbReference type="NCBI Taxonomy" id="54571"/>
    <lineage>
        <taxon>Bacteria</taxon>
        <taxon>Bacillati</taxon>
        <taxon>Actinomycetota</taxon>
        <taxon>Actinomycetes</taxon>
        <taxon>Kitasatosporales</taxon>
        <taxon>Streptomycetaceae</taxon>
        <taxon>Streptomyces</taxon>
    </lineage>
</organism>
<dbReference type="InterPro" id="IPR006162">
    <property type="entry name" value="Ppantetheine_attach_site"/>
</dbReference>
<dbReference type="CDD" id="cd19540">
    <property type="entry name" value="LCL_NRPS-like"/>
    <property type="match status" value="2"/>
</dbReference>
<dbReference type="GO" id="GO:0003824">
    <property type="term" value="F:catalytic activity"/>
    <property type="evidence" value="ECO:0007669"/>
    <property type="project" value="InterPro"/>
</dbReference>
<dbReference type="GO" id="GO:0031177">
    <property type="term" value="F:phosphopantetheine binding"/>
    <property type="evidence" value="ECO:0007669"/>
    <property type="project" value="InterPro"/>
</dbReference>
<dbReference type="Pfam" id="PF00501">
    <property type="entry name" value="AMP-binding"/>
    <property type="match status" value="5"/>
</dbReference>
<comment type="cofactor">
    <cofactor evidence="1">
        <name>pantetheine 4'-phosphate</name>
        <dbReference type="ChEBI" id="CHEBI:47942"/>
    </cofactor>
</comment>
<dbReference type="Pfam" id="PF00550">
    <property type="entry name" value="PP-binding"/>
    <property type="match status" value="5"/>
</dbReference>
<dbReference type="PANTHER" id="PTHR45527">
    <property type="entry name" value="NONRIBOSOMAL PEPTIDE SYNTHETASE"/>
    <property type="match status" value="1"/>
</dbReference>
<dbReference type="InterPro" id="IPR001242">
    <property type="entry name" value="Condensation_dom"/>
</dbReference>
<evidence type="ECO:0000259" key="7">
    <source>
        <dbReference type="PROSITE" id="PS50075"/>
    </source>
</evidence>
<dbReference type="FunFam" id="1.10.1200.10:FF:000005">
    <property type="entry name" value="Nonribosomal peptide synthetase 1"/>
    <property type="match status" value="3"/>
</dbReference>
<dbReference type="SUPFAM" id="SSF53474">
    <property type="entry name" value="alpha/beta-Hydrolases"/>
    <property type="match status" value="1"/>
</dbReference>
<dbReference type="Gene3D" id="2.30.38.10">
    <property type="entry name" value="Luciferase, Domain 3"/>
    <property type="match status" value="4"/>
</dbReference>
<dbReference type="Gene3D" id="3.30.559.10">
    <property type="entry name" value="Chloramphenicol acetyltransferase-like domain"/>
    <property type="match status" value="7"/>
</dbReference>
<dbReference type="InterPro" id="IPR001031">
    <property type="entry name" value="Thioesterase"/>
</dbReference>
<keyword evidence="6" id="KW-0045">Antibiotic biosynthesis</keyword>
<dbReference type="Gene3D" id="3.40.50.12780">
    <property type="entry name" value="N-terminal domain of ligase-like"/>
    <property type="match status" value="1"/>
</dbReference>
<dbReference type="InterPro" id="IPR036736">
    <property type="entry name" value="ACP-like_sf"/>
</dbReference>
<dbReference type="Pfam" id="PF00975">
    <property type="entry name" value="Thioesterase"/>
    <property type="match status" value="1"/>
</dbReference>
<proteinExistence type="inferred from homology"/>
<feature type="domain" description="Carrier" evidence="7">
    <location>
        <begin position="5061"/>
        <end position="5139"/>
    </location>
</feature>
<keyword evidence="3" id="KW-0596">Phosphopantetheine</keyword>
<dbReference type="FunFam" id="3.30.300.30:FF:000010">
    <property type="entry name" value="Enterobactin synthetase component F"/>
    <property type="match status" value="2"/>
</dbReference>
<feature type="domain" description="Carrier" evidence="7">
    <location>
        <begin position="6155"/>
        <end position="6226"/>
    </location>
</feature>
<dbReference type="FunFam" id="3.40.50.12780:FF:000012">
    <property type="entry name" value="Non-ribosomal peptide synthetase"/>
    <property type="match status" value="1"/>
</dbReference>
<dbReference type="EMBL" id="CP029190">
    <property type="protein sequence ID" value="QES46905.1"/>
    <property type="molecule type" value="Genomic_DNA"/>
</dbReference>
<protein>
    <recommendedName>
        <fullName evidence="7">Carrier domain-containing protein</fullName>
    </recommendedName>
</protein>
<evidence type="ECO:0000256" key="4">
    <source>
        <dbReference type="ARBA" id="ARBA00022553"/>
    </source>
</evidence>
<dbReference type="GO" id="GO:0043041">
    <property type="term" value="P:amino acid activation for nonribosomal peptide biosynthetic process"/>
    <property type="evidence" value="ECO:0007669"/>
    <property type="project" value="TreeGrafter"/>
</dbReference>
<dbReference type="PROSITE" id="PS50075">
    <property type="entry name" value="CARRIER"/>
    <property type="match status" value="5"/>
</dbReference>
<dbReference type="InterPro" id="IPR020845">
    <property type="entry name" value="AMP-binding_CS"/>
</dbReference>
<dbReference type="NCBIfam" id="TIGR01733">
    <property type="entry name" value="AA-adenyl-dom"/>
    <property type="match status" value="5"/>
</dbReference>
<dbReference type="OrthoDB" id="2472181at2"/>
<dbReference type="NCBIfam" id="TIGR01720">
    <property type="entry name" value="NRPS-para261"/>
    <property type="match status" value="2"/>
</dbReference>
<dbReference type="InterPro" id="IPR010060">
    <property type="entry name" value="NRPS_synth"/>
</dbReference>
<dbReference type="Gene3D" id="3.30.559.30">
    <property type="entry name" value="Nonribosomal peptide synthetase, condensation domain"/>
    <property type="match status" value="7"/>
</dbReference>
<dbReference type="FunFam" id="3.30.300.30:FF:000015">
    <property type="entry name" value="Nonribosomal peptide synthase SidD"/>
    <property type="match status" value="2"/>
</dbReference>
<sequence>MISVKTFHVSPRQEGIWLAQKFAPEMSNNACVRWGIEGELDVPLLVRTLEVTFSEHSSARVNFTESEDGLRQVVRDMGDWSPLVIDVSGEADPEAAARARVLEIDTQPFDLEHDPLFRAAVLKLGESRFVLAVVIHHAVTDGYGLMRVLPRRIGDVYAALKNGDPVPAFTPAGPEDINEEDARYSRSAQFQQDAEFWQDYVADLPPAARLQGERSSDVPVAIRRIVDVDAEEVGRWAAAAEAIGVPTPTLLTAASVSFLRAMGNPQEFTISYPVASRPEVLKNTYGLLAKIVPLRVRVPLSSRFAEVAHGVGAQMKAAILHSGYDGADIRRASGLDGSIASTPFGACVNIIPFATVTEIEGCTTEWGGCTPGVTDELMIIMYYDGRAGSGLSMSIEGNGLLYSQKDLDLFSAQLLAFIRAAVADPQVVVGRVDVLGAGERERLALVNDTSVPVVGGSVSGLFERQVGVAPDAVAVVRDGVEFSYAEVNARANRLARVLAGRGVGRGSVVGVALPRSAELVIGLLAVLKAGGAYVPVDPKYPSHRLDFILGEARPQVVLTDAETVSVLPPTDAGLVLLDEVDLSVGDAGDLGVVAGPDDLAYVMYTSGSTGTPKGVAVSHGTVVNGVSRLAEQIEAGPGRRALASTSVNFDVSVFEIFTSLCHGGSIEVVRDVLVLGERGGFDGQIVSTVPSAFAELVDLLAPGIDTLVFAGEALPAGLVDRVREAFPGVKVVNAYGQTESFYATTSSVAGGAAIGLPLGNMRAYVLGPGLQPAPAGAVGELYVGGAIARGYFERAGLTAERFVADPFGTPGARMYRTGDLARWNASGELEYLGRSDSQIKIRGFRIEPGEVEAALTAHPAVAQVVVLATAGKQLVAYIVPQGVRDSGSGVEDTGVMELDLAAGISARELRTFVSGRLPEYMVPSAFVLLDRLPLMPNGKLDHRALPEPGFSGGQYRAPQGRVEEVLAAVYAEVLGLDRVGIDDDFFGVGGDSIRSIQVVSRARAQGVEVSPSQVFQLRTVAELARVATSTGTGAGPVLEEYEGGGTGVVPLLPIAKYMLDLGNYDRFAMAMLLDLPMGIDLAGLTATLGAVLNHHDVLRARLVLDGTGGFMQVGPPDSVDVAGLIHRVECDGRWQGEEWDRLAAAELDAASERLNPTGGVMAQFVWFVPTSGAAGRLWVVLHHLVVDGVSWRILLPDFAAAWKRVRAGEAPDLPQPVTSVRRWAHALLEEARSPGRVSELGVWRSVLEGPDPLLGSRVLDPVVDVMSTVDRVRVGVSSGVTEALLSTVPAVFRGGVNDGLLAALGVAVVQWRRARGVVESSALVRLEGHGREQEVVPGADLSSTVGWFTSMFPVRLETAGFDLDEVLAGGPAAGGVLKAVKEQLLAVPDKGLGFGLLRYLNEETGAELGRFGTGQIGFNYLGRFSATDMPDDLRGLGWTQAAELEAPPGDDRPALSTVDINVLVVDTELGPQLDAVIGFPTGVLTRADVQELADLWCTALEGIARHASTADAGGFTPSDLPLVEVKQEDIEVWEQRYPTLSDVWPLTPLQSGLLFHTMLADSAYDAYQMQLVFHVAGSVDAERMRAAGQALLDRYPNLRTAFVTTSAGDQVQVVVDGVELPWQEVDLSGLPEGARSEAFERFLVEDHAAHFDPVTPPMLRLTLVRMGPDHCELVLTAHHVLFDGWSFPILMQDILRLYGADGALSAPPRVRGGYRDFLEWLARQDDEASARAWAEELAGVEEPTLLLPEALTDAESSGFGQVSTPLSAEDARALARRATELGVTVNTLVQGAWAVLLGQLTGRTDVVFGATVSGRPPAVQDVDAMVGMFINTLPVRVAYAPGETFEQLLTGLQQRQAALLDHHHHGLSDIQLATGIPTLFDTLLVFESYPVDRLGINEVNAAGSIAVTGIRPISSTHYPLTVLAEVEPQLRLTLHYQQHLLQQSSVEDIAARLAGVLRQLVIDPRVVVGRVDVLGAGERERLALVNDTSVPVVGGSVSGLFERQVGVAPDAVAVVCDGVEWSFGEVNARANRLARVLAGRGVGRGSVVGVALPRSAELVIGLLAVLKAGGAYVPVDPKYPSHRLDFILGEARPQVILTDTDTLSVLPQSDSGLLLLDETDLSVGDAGDLGVVAGPDDLAYVMYTSGSTGTPKGVAVSHGTVVNGVSRLAEQIEAGPGRRALASTSVNFDVSVFEIFTSLCHGGSIEVVRDVLVLGERGGFDGQIVSTVPSAFAELVDLLAPGIDTLVFAGEALPAGLVDRVREAFLGVKVVNAYGQTESFYATTSSAAGGAAIGLPLGNMRAYVLGPGLQPAPTGAVGELYVGGTIARGYFERAGLTAERFVADPFGTPGARMYRTGDLARWNASGELEYLGRSDSQIKIRGFRIEPGEVEAALAAHPAVTQAAVVVTDAKQLVAYVVPAAEAAGPTVDELRSFASGRLPEYMVPSAFVLLDRLPLMPNGKLDRAALPEPETIGVPYRAPRTAQEETLATVFGEVLGLGQAVGIDDNFFLLGGHSLLATRLISRIRTELGAEIPIKTVFGSPTVAELAARLTAGATPLRRSLQRFAERPDRLPLSFAQRRLWFMDKFEGPSATYNIPLSLRLTGDLDASSLAAALQDVVARHESLRTVYLQDTEGVPFQQIVPAREALLNVPIVEVTAEGMPGALAEMAEYRFDLSSEIPVRARILRTGPDEHILSLVIHHIAGDGESIAVLIREVSAAYTARREGRAPQFAELPVQYADYTLWQRELLGEESDPESLLAAQTGYWRKELAGIPQPLQLPTDRPRPPKASHRGEMIEFALDSDLLDMIEELVRQRDVTVSMVMQSALAVLLHQLGAGDDIAIGSPIAGRTDDALNDLIGFFVNTWVLRAELAEAVTFDALLRQVKEKALGAYGNQDAPFERLVELLNPDRSTAHHPLFQVMLAWQNFTQTDFDLPGLRVDLAPGATGTAKFDLFINLTERTGPDGRDVQGLIEYATDLFDRETAERIAERYVRVVRQLVAEPGMRIDSVDVLGAGERERLALVNDTSVPVEAVSVSGLFERQVGVAPDAVAVVCDGVEWSFGEVNARANRLARVLAGRGVGRGSLVAVALPRSADLIVGLLAVLKAGGAYVPVDPKYPSHRLDFILGEARPQVILTDAETVTVLPQSDSGLLLLDETDLSVGDAGDLGVVAGPDDLAYVMYTSGSTGTPKGVAVSHGTVVNGVSQLAEQIEAGPGRRALASTSINFDVSVFEIFTSLCHGGSIEVVRDVLVLGERGGFDGQIVSTVPSAFAELVDLLAPGIDTLVFAGEALPAGLVDRVHEAFPGVKVVNAYGQTESFYATTSSAAGGAAIGLPLGNMRAYVLGPGLQPAPTGAVGELYVGGTIARGYYERPGLTVERFVADPFGTPGSRMYRTGDLARWNTSGELEYLGRSDSQIKIRGFRIEPGEVEATLTAHPAVTQATVVVTDAKQLVAYVVPAATRGDGDAEHVGEGQYDLAGWISSRDLRTFVSGRLPEYMVPSAFVLLDRLPLMPNGKLDRAALPEPAFSGGQYRAPQSRVEEVLAAVYAEVLGLDRVGIDDDFFAVGGDSIRSIQVVTRARAQGVEVSPSQVFQLRTVAELARVATSTGTGAGPVLEEYEGGGTGVVPLLPIAKYMLELGGGYDRFAMSMALELPHGIDADELYATLQAVVDRHDIMRSCLVLDEACGDSLRIGPAGSVDVSTLVHRVAWDGACGAEWQRLAAAELNAAVGRLDPAGGVMAQFVWFRTGEGAGRLLIALHHLVVDGVSWRILLPDFAEAWRQVRDGRAKPELTGVGTSVRRWAHALLEEARSPGRVSELGVWRSVLEGPDPLLGSRVLDPVVDVMSTVDRVRVGVSSGVTEALLSTVPAVFRGGVNDGLLAALGVAVVQWRRARGVVESSALVRLEGHGREQEVVPGADLSSTVGWFTSMFPVRLETAGFDLDEVLAGGPAAGGVLKAVKEQLLAVPDKGLGFGLLRYLNEETGAELGRFGTGHIGFNYLGRFSATDMPDDLRGLGWTQLSGSEAVTADLDADMPALSTVEINSAVVDTDQGSRFEAVIGFPTGVLTRADVQELADLWCAALEGIARHASTADAGGFTPSDLPLVEVKQQDIEVWEQRYPALSDVWPVTPLQSGFLFHALLNEDDFDAYQMQLAFHVAGAVDAERMRAAGQALLDRYPNLRTAFVTTSAGDQVQVVVDGVELPWQEVDLSGLPEEARSEAFERFLVEDHAAHFDPVTPPMLRLTLVRMGPEHCELVLTAHHVLFDGWSFPILLQDILRLYGAGGGLGALPKVRGGYRDFLEWLSRQDRDASARAWAAEMAGVEEPTLLLTEVSSAAQTAAIGQVSTPLSAEDARALARRAAELGVTVNTLVQGAWAVLLGQLTGRTDVLFGATVSGRPPTVPDVDAMVGLFINTLPVRVSYSPGETFEQLLTSLQQRQAALLDHHHHGLSDIQQATGFKELFDTLVVFQSYPVDQAAIAEAHAAGGISIAGFRAMSGSHYPLTVMVGADPYLQVNLQYQPAAFERGAVETMAARLAGVLRQLVIDPRVAVGRVDVLEAGERERLALVNDTSVPVEAVSVSGLFERQVRVAADAVAVVCDGVEWSFGEVNARANRLARVLAGRGVGRGSLVAVALPRSADLIVGLLAVLKAGGAYVPVDPKYPSHRLDFILGEARPQVILTDTDTLSVLPQSDSGLLLLDETDLSVGDAGDLGVVAGPDDLAYVMYTSGSTGTPKGVAVSHGTVVNGVSRLAEQIEAGPGRRALASTSVNFDVSVFEIFTSLCHGGSIEVVRDVLVLGERGGFDGHIVSTVPSAFAELVDLLAPGIDTLVFAGEALPASLVDRVHEAFLGVKVVNAYGQTESFYATTSSAAGGAAIGLPLGNMRAYVLGPGLQPAPTGAVGELYVGGTIARGYFERAGLTAERFVADPFGTPGARMYRTGDLARWNTSGELEYLGRSDSQIKIRGFRIEPGEVEATLTAHPAVTQVTVVAHGELLVAYAVLATPHAEADGPTLDDLRTFASGKLPEYMVPSAFVLLDRLPLMPNGKLDRAALPEPETIGVPYRAPRTAQEETLATVFAEELGLDQAVAVGIDDNVFVLGCNSLKATRVISRIRTELGVEIPIRTLFDSPTIAELAAHLTDSSTPLRRSLQRFADAERPERLPLSFAQRRLWFMDQLEGPSATYNIPLTLRLTGDLDTSSLAAALQDVVARHESLRTLCVEDADGAPMQRVVPVAEAVLDVPVIEVPEVSAEGVSDAVAEVATHRFDLAAEIPVRARILRVRPDEHILCLVIHHIATDGVSMAPLMRELSAAYTAHRAGRAPQFAELPVQYADYTLWQRELLGEASDPASVLSRQSDYWRTELADMAQPIQLPTDRPRPEKFSHRGEMLAFTIDGDTLAAVEQLALSRDVTVSMVMQSALTVLLHRLGAGDDIAIGSPIAGRTDEALNDLIGFFANTWILRADLAGTPTFEQLMGQVKGKALSAYDNQDVPFERLVEVLKPERSTAHHPLFQVMLAWQDVPRSGFELPELEAEFVTAVTGVAKFDLLFNLGESVSADGRRVDGLIEYATDLFDRASVERIADRFVRVLEQVVADPAVRIDRVDVLDAAERSQLAEWARAGGAGGPVPDVTLAAAFEAQAARTPGLPALTCEDVLEDVHLDYAGLNARANRLARLLAARGAGPGQFVAVALPRSADLVVALLAIVKSGAAYVPIDPESPADRIAYILQDADPQLLVTTAAVADRIPDSGVPRLALAEPATEEALAALPGHDLGASERTTPSRASDPAYVIYTSGSTGRPKGVVVTHLNVMSLFTATQGLFGFREDDVWTMFHSYAFDFSVWELWGPLLHGGRLVMVPYEVSRSPQDFLALLVRERVTVLNQTPSAFYQLMRADRESPELSGELALRYVVFGGEALDLAQLGDWYGRHAEEAPVLVNMYGITETTVHVSHRVLTERLVKEQAGSTIGIGLPGLEVHVLDGARRPVPAGVAGEMYVAGGQLARGYLNRPGLTAERFVPNPFGPPGSRLYRSGDLARWTPDGQLEYLGRADDQIKLRGFRIEPGEIEAALIGQQGVAEARVLVRTDAVGDSVLTAYVVPAAGAAPEPAELRAELRTFLPAYMVPTAYVLLDEIPLTGNGKLNRKALPAPTPSLGTGRGGAAAPPTNALERRIVEAWVEVLGIADIGIDDNFFDIGGDSFKAVTLARAIGQGLSVIELFKNPTPRGLAEHLATAPEDGAPHRWLHRLTPDRPAGERPRHSLVCIPYGGGSATVYQPLAGQVPPDVDLWTVALPGHDPVLPDQPMVDRAECRDRLVAEIAASVEGPFSLYGHCAGTLLTVLVARGLEDRGLTPAAVHLGAPWDIAAFAFAASTTPDTLESALDSSDEELHAFLVSLGGFERAFDERDLQHVLRVLRHDMGEGIRFLIDTVQEWDRLRAPINVIIGDADPATDTVADGYRAWEHYAEEVSLQIVPGGSHYFVQDQADLVSRMIVG</sequence>
<keyword evidence="4" id="KW-0597">Phosphoprotein</keyword>
<feature type="domain" description="Carrier" evidence="7">
    <location>
        <begin position="3533"/>
        <end position="3607"/>
    </location>
</feature>
<dbReference type="InterPro" id="IPR025110">
    <property type="entry name" value="AMP-bd_C"/>
</dbReference>
<evidence type="ECO:0000256" key="2">
    <source>
        <dbReference type="ARBA" id="ARBA00006432"/>
    </source>
</evidence>
<dbReference type="Proteomes" id="UP000325211">
    <property type="component" value="Chromosome"/>
</dbReference>
<dbReference type="FunFam" id="2.30.38.10:FF:000001">
    <property type="entry name" value="Non-ribosomal peptide synthetase PvdI"/>
    <property type="match status" value="1"/>
</dbReference>
<keyword evidence="5" id="KW-0677">Repeat</keyword>
<feature type="domain" description="Carrier" evidence="7">
    <location>
        <begin position="957"/>
        <end position="1031"/>
    </location>
</feature>
<reference evidence="8 9" key="1">
    <citation type="submission" date="2018-05" db="EMBL/GenBank/DDBJ databases">
        <title>Streptomyces venezuelae.</title>
        <authorList>
            <person name="Kim W."/>
            <person name="Lee N."/>
            <person name="Cho B.-K."/>
        </authorList>
    </citation>
    <scope>NUCLEOTIDE SEQUENCE [LARGE SCALE GENOMIC DNA]</scope>
    <source>
        <strain evidence="8 9">ATCC 21782</strain>
    </source>
</reference>
<dbReference type="SMART" id="SM00823">
    <property type="entry name" value="PKS_PP"/>
    <property type="match status" value="5"/>
</dbReference>
<dbReference type="PANTHER" id="PTHR45527:SF1">
    <property type="entry name" value="FATTY ACID SYNTHASE"/>
    <property type="match status" value="1"/>
</dbReference>
<dbReference type="CDD" id="cd05930">
    <property type="entry name" value="A_NRPS"/>
    <property type="match status" value="4"/>
</dbReference>
<dbReference type="Pfam" id="PF00668">
    <property type="entry name" value="Condensation"/>
    <property type="match status" value="7"/>
</dbReference>
<dbReference type="GO" id="GO:0005829">
    <property type="term" value="C:cytosol"/>
    <property type="evidence" value="ECO:0007669"/>
    <property type="project" value="TreeGrafter"/>
</dbReference>